<organism evidence="3 4">
    <name type="scientific">Methylobrevis pamukkalensis</name>
    <dbReference type="NCBI Taxonomy" id="1439726"/>
    <lineage>
        <taxon>Bacteria</taxon>
        <taxon>Pseudomonadati</taxon>
        <taxon>Pseudomonadota</taxon>
        <taxon>Alphaproteobacteria</taxon>
        <taxon>Hyphomicrobiales</taxon>
        <taxon>Pleomorphomonadaceae</taxon>
        <taxon>Methylobrevis</taxon>
    </lineage>
</organism>
<reference evidence="3 4" key="1">
    <citation type="submission" date="2016-07" db="EMBL/GenBank/DDBJ databases">
        <title>Draft Genome Sequence of Methylobrevis pamukkalensis PK2.</title>
        <authorList>
            <person name="Vasilenko O.V."/>
            <person name="Doronina N.V."/>
            <person name="Shmareva M.N."/>
            <person name="Tarlachkov S.V."/>
            <person name="Mustakhimov I."/>
            <person name="Trotsenko Y.A."/>
        </authorList>
    </citation>
    <scope>NUCLEOTIDE SEQUENCE [LARGE SCALE GENOMIC DNA]</scope>
    <source>
        <strain evidence="3 4">PK2</strain>
    </source>
</reference>
<dbReference type="PROSITE" id="PS51318">
    <property type="entry name" value="TAT"/>
    <property type="match status" value="1"/>
</dbReference>
<evidence type="ECO:0000313" key="3">
    <source>
        <dbReference type="EMBL" id="ODN71680.1"/>
    </source>
</evidence>
<feature type="domain" description="Aldehyde oxidase/xanthine dehydrogenase second molybdopterin binding" evidence="2">
    <location>
        <begin position="49"/>
        <end position="181"/>
    </location>
</feature>
<evidence type="ECO:0000313" key="4">
    <source>
        <dbReference type="Proteomes" id="UP000094622"/>
    </source>
</evidence>
<keyword evidence="4" id="KW-1185">Reference proteome</keyword>
<dbReference type="SUPFAM" id="SSF56003">
    <property type="entry name" value="Molybdenum cofactor-binding domain"/>
    <property type="match status" value="1"/>
</dbReference>
<feature type="signal peptide" evidence="1">
    <location>
        <begin position="1"/>
        <end position="36"/>
    </location>
</feature>
<dbReference type="PANTHER" id="PTHR47495">
    <property type="entry name" value="ALDEHYDE DEHYDROGENASE"/>
    <property type="match status" value="1"/>
</dbReference>
<dbReference type="InterPro" id="IPR046867">
    <property type="entry name" value="AldOxase/xan_DH_MoCoBD2"/>
</dbReference>
<dbReference type="EC" id="1.3.99.16" evidence="3"/>
<dbReference type="InterPro" id="IPR006311">
    <property type="entry name" value="TAT_signal"/>
</dbReference>
<sequence>MNGPHVRTSVLSRRSFLVSAGGLTVAIALLPHAGHAAVPADLPTGPFRPNAWVAIAADGAVSIISPAAEMGQGVMTTLPLVLADEMDADWDQVRVVQAPSDAENFGNPGFYGIQLTGGSEAVRGYWDTLRLIGAQTRMVLIAGAAAVLDAPADELTTEPGRVLHPRSGRSLGYGEIAASGALPAPLPEATDADLKPAERWRYIGRRDIGRIDVPAKVRGAAVFGIDVQLPGMLYGAVLRARSRGIGRRSWTTRRPGPSRAW</sequence>
<comment type="caution">
    <text evidence="3">The sequence shown here is derived from an EMBL/GenBank/DDBJ whole genome shotgun (WGS) entry which is preliminary data.</text>
</comment>
<accession>A0A1E3H5U5</accession>
<dbReference type="PANTHER" id="PTHR47495:SF2">
    <property type="entry name" value="ALDEHYDE DEHYDROGENASE"/>
    <property type="match status" value="1"/>
</dbReference>
<dbReference type="Gene3D" id="3.90.1170.50">
    <property type="entry name" value="Aldehyde oxidase/xanthine dehydrogenase, a/b hammerhead"/>
    <property type="match status" value="1"/>
</dbReference>
<keyword evidence="1" id="KW-0732">Signal</keyword>
<evidence type="ECO:0000259" key="2">
    <source>
        <dbReference type="Pfam" id="PF20256"/>
    </source>
</evidence>
<dbReference type="Gene3D" id="3.30.365.10">
    <property type="entry name" value="Aldehyde oxidase/xanthine dehydrogenase, molybdopterin binding domain"/>
    <property type="match status" value="1"/>
</dbReference>
<dbReference type="InterPro" id="IPR052516">
    <property type="entry name" value="N-heterocyclic_Hydroxylase"/>
</dbReference>
<dbReference type="Pfam" id="PF20256">
    <property type="entry name" value="MoCoBD_2"/>
    <property type="match status" value="1"/>
</dbReference>
<dbReference type="Proteomes" id="UP000094622">
    <property type="component" value="Unassembled WGS sequence"/>
</dbReference>
<keyword evidence="3" id="KW-0560">Oxidoreductase</keyword>
<feature type="chain" id="PRO_5009128941" evidence="1">
    <location>
        <begin position="37"/>
        <end position="261"/>
    </location>
</feature>
<dbReference type="PATRIC" id="fig|1439726.3.peg.1061"/>
<proteinExistence type="predicted"/>
<dbReference type="GO" id="GO:0047121">
    <property type="term" value="F:isoquinoline 1-oxidoreductase activity"/>
    <property type="evidence" value="ECO:0007669"/>
    <property type="project" value="UniProtKB-EC"/>
</dbReference>
<dbReference type="AlphaFoldDB" id="A0A1E3H5U5"/>
<dbReference type="EMBL" id="MCRJ01000016">
    <property type="protein sequence ID" value="ODN71680.1"/>
    <property type="molecule type" value="Genomic_DNA"/>
</dbReference>
<evidence type="ECO:0000256" key="1">
    <source>
        <dbReference type="SAM" id="SignalP"/>
    </source>
</evidence>
<gene>
    <name evidence="3" type="primary">iorB_1</name>
    <name evidence="3" type="ORF">A6302_01017</name>
</gene>
<protein>
    <submittedName>
        <fullName evidence="3">Isoquinoline 1-oxidoreductase subunit beta</fullName>
        <ecNumber evidence="3">1.3.99.16</ecNumber>
    </submittedName>
</protein>
<name>A0A1E3H5U5_9HYPH</name>
<dbReference type="InterPro" id="IPR037165">
    <property type="entry name" value="AldOxase/xan_DH_Mopterin-bd_sf"/>
</dbReference>